<dbReference type="EMBL" id="JACXSI010000055">
    <property type="protein sequence ID" value="MBD3110085.1"/>
    <property type="molecule type" value="Genomic_DNA"/>
</dbReference>
<comment type="caution">
    <text evidence="2">The sequence shown here is derived from an EMBL/GenBank/DDBJ whole genome shotgun (WGS) entry which is preliminary data.</text>
</comment>
<feature type="domain" description="Amidohydrolase 3" evidence="1">
    <location>
        <begin position="39"/>
        <end position="505"/>
    </location>
</feature>
<name>A0A927D214_9BACI</name>
<sequence>MEKEGATVESVIVNNGLIERAGNLQDCLHFLNGRSYEKIDLAGKTILPGFIDSHLHLIGHGEKLEKVNLSVATTKKEVRLLLQAASLKNDVVIAEGFHEDLTTDGEISKADLDVWFPLQPVILIRRCYHTILLNECAMHKYKLADWDIPEKEIGKDINGQLNGYIYEGTMQRLRKLLQTYPLQLLERYIEAGIRDANSYGITSLVSEDLSYYGDWAPTLQAFTNTLYKTDNPSMKLHLLAHHTVWKKVDEQGFFDHPPHPYLSIGSVKFFLDGSLGSRTAYLKQQYSDDTNNYGIRNFSEQQLEAEVQNVRKSKRTVAFHIIGDAAFEMAVSVLKKYPPVIENQKDRLIHLSMLPEDGIEKLRGMPIVLDLQPIFYSSDFAWIKERIGSDRLPFAYLLATFVRNGFICGGSSDAPIETINPWEGIYAAIERKPMDQPAQRESLTLYEAIYLYTKGSAQTIGSQCGEIRAGYAADFQIYETDPFHVAKEQVRHLRPNQLFVNGEIISYATSL</sequence>
<evidence type="ECO:0000259" key="1">
    <source>
        <dbReference type="Pfam" id="PF07969"/>
    </source>
</evidence>
<dbReference type="Gene3D" id="3.20.20.140">
    <property type="entry name" value="Metal-dependent hydrolases"/>
    <property type="match status" value="1"/>
</dbReference>
<evidence type="ECO:0000313" key="2">
    <source>
        <dbReference type="EMBL" id="MBD3110085.1"/>
    </source>
</evidence>
<dbReference type="RefSeq" id="WP_190999616.1">
    <property type="nucleotide sequence ID" value="NZ_JACXSI010000055.1"/>
</dbReference>
<protein>
    <submittedName>
        <fullName evidence="2">Amidohydrolase</fullName>
    </submittedName>
</protein>
<evidence type="ECO:0000313" key="3">
    <source>
        <dbReference type="Proteomes" id="UP000602076"/>
    </source>
</evidence>
<reference evidence="2" key="1">
    <citation type="submission" date="2020-09" db="EMBL/GenBank/DDBJ databases">
        <title>Bacillus faecalis sp. nov., a moderately halophilic bacterium isolated from cow faeces.</title>
        <authorList>
            <person name="Jiang L."/>
            <person name="Lee J."/>
        </authorList>
    </citation>
    <scope>NUCLEOTIDE SEQUENCE</scope>
    <source>
        <strain evidence="2">AGMB 02131</strain>
    </source>
</reference>
<dbReference type="Proteomes" id="UP000602076">
    <property type="component" value="Unassembled WGS sequence"/>
</dbReference>
<accession>A0A927D214</accession>
<dbReference type="PANTHER" id="PTHR22642:SF2">
    <property type="entry name" value="PROTEIN LONG AFTER FAR-RED 3"/>
    <property type="match status" value="1"/>
</dbReference>
<dbReference type="AlphaFoldDB" id="A0A927D214"/>
<keyword evidence="3" id="KW-1185">Reference proteome</keyword>
<proteinExistence type="predicted"/>
<gene>
    <name evidence="2" type="ORF">IEO70_17260</name>
</gene>
<dbReference type="Pfam" id="PF07969">
    <property type="entry name" value="Amidohydro_3"/>
    <property type="match status" value="1"/>
</dbReference>
<dbReference type="InterPro" id="IPR011059">
    <property type="entry name" value="Metal-dep_hydrolase_composite"/>
</dbReference>
<dbReference type="InterPro" id="IPR032466">
    <property type="entry name" value="Metal_Hydrolase"/>
</dbReference>
<dbReference type="GO" id="GO:0016810">
    <property type="term" value="F:hydrolase activity, acting on carbon-nitrogen (but not peptide) bonds"/>
    <property type="evidence" value="ECO:0007669"/>
    <property type="project" value="InterPro"/>
</dbReference>
<dbReference type="Gene3D" id="3.10.310.70">
    <property type="match status" value="1"/>
</dbReference>
<dbReference type="InterPro" id="IPR033932">
    <property type="entry name" value="YtcJ-like"/>
</dbReference>
<dbReference type="PANTHER" id="PTHR22642">
    <property type="entry name" value="IMIDAZOLONEPROPIONASE"/>
    <property type="match status" value="1"/>
</dbReference>
<dbReference type="InterPro" id="IPR013108">
    <property type="entry name" value="Amidohydro_3"/>
</dbReference>
<dbReference type="Gene3D" id="2.30.40.10">
    <property type="entry name" value="Urease, subunit C, domain 1"/>
    <property type="match status" value="1"/>
</dbReference>
<dbReference type="CDD" id="cd01300">
    <property type="entry name" value="YtcJ_like"/>
    <property type="match status" value="1"/>
</dbReference>
<organism evidence="2 3">
    <name type="scientific">Peribacillus faecalis</name>
    <dbReference type="NCBI Taxonomy" id="2772559"/>
    <lineage>
        <taxon>Bacteria</taxon>
        <taxon>Bacillati</taxon>
        <taxon>Bacillota</taxon>
        <taxon>Bacilli</taxon>
        <taxon>Bacillales</taxon>
        <taxon>Bacillaceae</taxon>
        <taxon>Peribacillus</taxon>
    </lineage>
</organism>
<dbReference type="SUPFAM" id="SSF51338">
    <property type="entry name" value="Composite domain of metallo-dependent hydrolases"/>
    <property type="match status" value="1"/>
</dbReference>
<dbReference type="SUPFAM" id="SSF51556">
    <property type="entry name" value="Metallo-dependent hydrolases"/>
    <property type="match status" value="1"/>
</dbReference>